<evidence type="ECO:0000256" key="2">
    <source>
        <dbReference type="ARBA" id="ARBA00022618"/>
    </source>
</evidence>
<keyword evidence="6" id="KW-0472">Membrane</keyword>
<name>A0A1F5MH06_9BACT</name>
<sequence length="269" mass="30383">MWKRRKSRQLKIAGILKYFLIAFLFLIIIVVFLVLKDKLFIIGQVEVKEDRVGCASLDQLKNTSSLLGKNLFVMDEKKVTKNLLEKFICVKKVNLVKILPDKVEIKVTGRAPAAILSSLKTKPASTSSLIANIATPSAQDISDVLIVDSEGVIFSKDTGGINIPRIYFYDLSLSLGKKLKEDFISNILKILDKVKLFGIVVKESRVSEDTFLIYSDTPPFKIVFRLDNKVDFQLASLQLILSEAKIYSRELEFIDLRFDKPVVKIAPKK</sequence>
<dbReference type="EMBL" id="MFDT01000049">
    <property type="protein sequence ID" value="OGE64654.1"/>
    <property type="molecule type" value="Genomic_DNA"/>
</dbReference>
<evidence type="ECO:0000256" key="6">
    <source>
        <dbReference type="SAM" id="Phobius"/>
    </source>
</evidence>
<keyword evidence="1" id="KW-1003">Cell membrane</keyword>
<keyword evidence="2" id="KW-0132">Cell division</keyword>
<evidence type="ECO:0000256" key="5">
    <source>
        <dbReference type="ARBA" id="ARBA00023306"/>
    </source>
</evidence>
<feature type="transmembrane region" description="Helical" evidence="6">
    <location>
        <begin position="12"/>
        <end position="35"/>
    </location>
</feature>
<reference evidence="8 9" key="1">
    <citation type="journal article" date="2016" name="Nat. Commun.">
        <title>Thousands of microbial genomes shed light on interconnected biogeochemical processes in an aquifer system.</title>
        <authorList>
            <person name="Anantharaman K."/>
            <person name="Brown C.T."/>
            <person name="Hug L.A."/>
            <person name="Sharon I."/>
            <person name="Castelle C.J."/>
            <person name="Probst A.J."/>
            <person name="Thomas B.C."/>
            <person name="Singh A."/>
            <person name="Wilkins M.J."/>
            <person name="Karaoz U."/>
            <person name="Brodie E.L."/>
            <person name="Williams K.H."/>
            <person name="Hubbard S.S."/>
            <person name="Banfield J.F."/>
        </authorList>
    </citation>
    <scope>NUCLEOTIDE SEQUENCE [LARGE SCALE GENOMIC DNA]</scope>
</reference>
<dbReference type="AlphaFoldDB" id="A0A1F5MH06"/>
<feature type="domain" description="POTRA" evidence="7">
    <location>
        <begin position="65"/>
        <end position="108"/>
    </location>
</feature>
<proteinExistence type="predicted"/>
<dbReference type="InterPro" id="IPR013685">
    <property type="entry name" value="POTRA_FtsQ_type"/>
</dbReference>
<comment type="caution">
    <text evidence="8">The sequence shown here is derived from an EMBL/GenBank/DDBJ whole genome shotgun (WGS) entry which is preliminary data.</text>
</comment>
<keyword evidence="3 6" id="KW-0812">Transmembrane</keyword>
<keyword evidence="4 6" id="KW-1133">Transmembrane helix</keyword>
<evidence type="ECO:0000259" key="7">
    <source>
        <dbReference type="Pfam" id="PF08478"/>
    </source>
</evidence>
<evidence type="ECO:0000313" key="8">
    <source>
        <dbReference type="EMBL" id="OGE64654.1"/>
    </source>
</evidence>
<accession>A0A1F5MH06</accession>
<evidence type="ECO:0000313" key="9">
    <source>
        <dbReference type="Proteomes" id="UP000178859"/>
    </source>
</evidence>
<evidence type="ECO:0000256" key="3">
    <source>
        <dbReference type="ARBA" id="ARBA00022692"/>
    </source>
</evidence>
<evidence type="ECO:0000256" key="1">
    <source>
        <dbReference type="ARBA" id="ARBA00022475"/>
    </source>
</evidence>
<protein>
    <recommendedName>
        <fullName evidence="7">POTRA domain-containing protein</fullName>
    </recommendedName>
</protein>
<gene>
    <name evidence="8" type="ORF">A3I48_00655</name>
</gene>
<dbReference type="Proteomes" id="UP000178859">
    <property type="component" value="Unassembled WGS sequence"/>
</dbReference>
<dbReference type="Pfam" id="PF08478">
    <property type="entry name" value="POTRA_1"/>
    <property type="match status" value="1"/>
</dbReference>
<organism evidence="8 9">
    <name type="scientific">Candidatus Daviesbacteria bacterium RIFCSPLOWO2_02_FULL_36_7</name>
    <dbReference type="NCBI Taxonomy" id="1797792"/>
    <lineage>
        <taxon>Bacteria</taxon>
        <taxon>Candidatus Daviesiibacteriota</taxon>
    </lineage>
</organism>
<evidence type="ECO:0000256" key="4">
    <source>
        <dbReference type="ARBA" id="ARBA00022989"/>
    </source>
</evidence>
<keyword evidence="5" id="KW-0131">Cell cycle</keyword>